<comment type="caution">
    <text evidence="2">The sequence shown here is derived from an EMBL/GenBank/DDBJ whole genome shotgun (WGS) entry which is preliminary data.</text>
</comment>
<dbReference type="CDD" id="cd04301">
    <property type="entry name" value="NAT_SF"/>
    <property type="match status" value="1"/>
</dbReference>
<evidence type="ECO:0000313" key="2">
    <source>
        <dbReference type="EMBL" id="KJH72990.1"/>
    </source>
</evidence>
<name>A0A0D8ZW64_9CYAN</name>
<evidence type="ECO:0000313" key="3">
    <source>
        <dbReference type="Proteomes" id="UP000032452"/>
    </source>
</evidence>
<gene>
    <name evidence="2" type="ORF">UH38_02635</name>
</gene>
<dbReference type="AlphaFoldDB" id="A0A0D8ZW64"/>
<protein>
    <submittedName>
        <fullName evidence="2">Acetyltransferase</fullName>
    </submittedName>
</protein>
<dbReference type="SUPFAM" id="SSF55729">
    <property type="entry name" value="Acyl-CoA N-acyltransferases (Nat)"/>
    <property type="match status" value="1"/>
</dbReference>
<feature type="domain" description="N-acetyltransferase" evidence="1">
    <location>
        <begin position="28"/>
        <end position="204"/>
    </location>
</feature>
<dbReference type="RefSeq" id="WP_045053081.1">
    <property type="nucleotide sequence ID" value="NZ_CAWMDP010000059.1"/>
</dbReference>
<dbReference type="PANTHER" id="PTHR42791:SF1">
    <property type="entry name" value="N-ACETYLTRANSFERASE DOMAIN-CONTAINING PROTEIN"/>
    <property type="match status" value="1"/>
</dbReference>
<dbReference type="Gene3D" id="3.40.630.30">
    <property type="match status" value="1"/>
</dbReference>
<dbReference type="OrthoDB" id="7057833at2"/>
<reference evidence="2 3" key="1">
    <citation type="submission" date="2015-02" db="EMBL/GenBank/DDBJ databases">
        <title>Draft genome of a novel marine cyanobacterium (Chroococcales) isolated from South Atlantic Ocean.</title>
        <authorList>
            <person name="Rigonato J."/>
            <person name="Alvarenga D.O."/>
            <person name="Branco L.H."/>
            <person name="Varani A.M."/>
            <person name="Brandini F.P."/>
            <person name="Fiore M.F."/>
        </authorList>
    </citation>
    <scope>NUCLEOTIDE SEQUENCE [LARGE SCALE GENOMIC DNA]</scope>
    <source>
        <strain evidence="2 3">CENA595</strain>
    </source>
</reference>
<dbReference type="PROSITE" id="PS51186">
    <property type="entry name" value="GNAT"/>
    <property type="match status" value="1"/>
</dbReference>
<accession>A0A0D8ZW64</accession>
<organism evidence="2 3">
    <name type="scientific">Aliterella atlantica CENA595</name>
    <dbReference type="NCBI Taxonomy" id="1618023"/>
    <lineage>
        <taxon>Bacteria</taxon>
        <taxon>Bacillati</taxon>
        <taxon>Cyanobacteriota</taxon>
        <taxon>Cyanophyceae</taxon>
        <taxon>Chroococcidiopsidales</taxon>
        <taxon>Aliterellaceae</taxon>
        <taxon>Aliterella</taxon>
    </lineage>
</organism>
<proteinExistence type="predicted"/>
<dbReference type="GO" id="GO:0016747">
    <property type="term" value="F:acyltransferase activity, transferring groups other than amino-acyl groups"/>
    <property type="evidence" value="ECO:0007669"/>
    <property type="project" value="InterPro"/>
</dbReference>
<dbReference type="InterPro" id="IPR000182">
    <property type="entry name" value="GNAT_dom"/>
</dbReference>
<dbReference type="Pfam" id="PF00583">
    <property type="entry name" value="Acetyltransf_1"/>
    <property type="match status" value="1"/>
</dbReference>
<dbReference type="InterPro" id="IPR052523">
    <property type="entry name" value="Trichothecene_AcTrans"/>
</dbReference>
<keyword evidence="3" id="KW-1185">Reference proteome</keyword>
<dbReference type="Proteomes" id="UP000032452">
    <property type="component" value="Unassembled WGS sequence"/>
</dbReference>
<dbReference type="EMBL" id="JYON01000002">
    <property type="protein sequence ID" value="KJH72990.1"/>
    <property type="molecule type" value="Genomic_DNA"/>
</dbReference>
<keyword evidence="2" id="KW-0808">Transferase</keyword>
<sequence>MSTEVVCLEISQIDAASETLAHAFNNDPTFRYFTPEQEQARINAIKLLAKTALRYSQPYNHVYTTTNELKGVAVWIPPGEYPLNDLRLVQLGLYALPFKLRLSRIRQLISLFLTIEKHHKQDLSQPHWYLFMLGVSPTYQSQGIGSLLLQPILNQADRERLPCYLETSTEGGVRFYQRLGFEVVRIGSLPEANLKFWTMMRSPQQEK</sequence>
<dbReference type="STRING" id="1618023.UH38_02635"/>
<dbReference type="InterPro" id="IPR016181">
    <property type="entry name" value="Acyl_CoA_acyltransferase"/>
</dbReference>
<dbReference type="PANTHER" id="PTHR42791">
    <property type="entry name" value="GNAT FAMILY ACETYLTRANSFERASE"/>
    <property type="match status" value="1"/>
</dbReference>
<evidence type="ECO:0000259" key="1">
    <source>
        <dbReference type="PROSITE" id="PS51186"/>
    </source>
</evidence>